<organism evidence="1 2">
    <name type="scientific">Colletotrichum fioriniae PJ7</name>
    <dbReference type="NCBI Taxonomy" id="1445577"/>
    <lineage>
        <taxon>Eukaryota</taxon>
        <taxon>Fungi</taxon>
        <taxon>Dikarya</taxon>
        <taxon>Ascomycota</taxon>
        <taxon>Pezizomycotina</taxon>
        <taxon>Sordariomycetes</taxon>
        <taxon>Hypocreomycetidae</taxon>
        <taxon>Glomerellales</taxon>
        <taxon>Glomerellaceae</taxon>
        <taxon>Colletotrichum</taxon>
        <taxon>Colletotrichum acutatum species complex</taxon>
    </lineage>
</organism>
<dbReference type="EMBL" id="JARH01000920">
    <property type="protein sequence ID" value="EXF75248.1"/>
    <property type="molecule type" value="Genomic_DNA"/>
</dbReference>
<evidence type="ECO:0000313" key="1">
    <source>
        <dbReference type="EMBL" id="EXF75248.1"/>
    </source>
</evidence>
<keyword evidence="2" id="KW-1185">Reference proteome</keyword>
<name>A0A010RSH3_9PEZI</name>
<gene>
    <name evidence="1" type="ORF">CFIO01_07571</name>
</gene>
<reference evidence="1 2" key="1">
    <citation type="submission" date="2014-02" db="EMBL/GenBank/DDBJ databases">
        <title>The genome sequence of Colletotrichum fioriniae PJ7.</title>
        <authorList>
            <person name="Baroncelli R."/>
            <person name="Thon M.R."/>
        </authorList>
    </citation>
    <scope>NUCLEOTIDE SEQUENCE [LARGE SCALE GENOMIC DNA]</scope>
    <source>
        <strain evidence="1 2">PJ7</strain>
    </source>
</reference>
<dbReference type="HOGENOM" id="CLU_1337413_0_0_1"/>
<dbReference type="OrthoDB" id="10531182at2759"/>
<accession>A0A010RSH3</accession>
<comment type="caution">
    <text evidence="1">The sequence shown here is derived from an EMBL/GenBank/DDBJ whole genome shotgun (WGS) entry which is preliminary data.</text>
</comment>
<dbReference type="Proteomes" id="UP000020467">
    <property type="component" value="Unassembled WGS sequence"/>
</dbReference>
<protein>
    <submittedName>
        <fullName evidence="1">Uncharacterized protein</fullName>
    </submittedName>
</protein>
<dbReference type="AlphaFoldDB" id="A0A010RSH3"/>
<sequence>MWIRTPEMQAHARHWQWEHIRSGTAMFFTGDVRPTTSQHLPTSVSTEPQTTISFPCVLTPRKQREYVRVNLRPNRARSTLTQPHLILRTYTVHLTSPHPPLGAALRLGGKHAHSRSPYGYIHHCHTPKLDKRPREQYNYRHIMPRQGEAQNLTGRDLVAEFHTRPTEVIVQPDAASRCQANPTFSTSATFAIEQWEPFTGLPVHV</sequence>
<proteinExistence type="predicted"/>
<evidence type="ECO:0000313" key="2">
    <source>
        <dbReference type="Proteomes" id="UP000020467"/>
    </source>
</evidence>
<dbReference type="KEGG" id="cfj:CFIO01_07571"/>